<dbReference type="EMBL" id="JAIQDJ010000010">
    <property type="protein sequence ID" value="MBZ4187059.1"/>
    <property type="molecule type" value="Genomic_DNA"/>
</dbReference>
<dbReference type="InterPro" id="IPR011990">
    <property type="entry name" value="TPR-like_helical_dom_sf"/>
</dbReference>
<dbReference type="SUPFAM" id="SSF81901">
    <property type="entry name" value="HCP-like"/>
    <property type="match status" value="1"/>
</dbReference>
<proteinExistence type="predicted"/>
<keyword evidence="3" id="KW-1185">Reference proteome</keyword>
<name>A0ABS7TGR2_9GAMM</name>
<sequence length="155" mass="17086">MSTSIMAKMPLFGLMLAIMLLLGCSGQGNRATEQSATPGDQYLLSPADLVVLQDKADKGDLQAVKKLILYYELAAPDMGKAMHWQRVAANRGDVGAMLNLSTYLAMHGREETCFEAVEWIDRAKSSATDAKLVMRADRKLSQLRHDGPCVKWLKN</sequence>
<dbReference type="RefSeq" id="WP_223629731.1">
    <property type="nucleotide sequence ID" value="NZ_JAIQDJ010000010.1"/>
</dbReference>
<gene>
    <name evidence="1" type="ORF">K7B09_12080</name>
    <name evidence="2" type="ORF">K7B09_12105</name>
</gene>
<organism evidence="1 3">
    <name type="scientific">Thermomonas beijingensis</name>
    <dbReference type="NCBI Taxonomy" id="2872701"/>
    <lineage>
        <taxon>Bacteria</taxon>
        <taxon>Pseudomonadati</taxon>
        <taxon>Pseudomonadota</taxon>
        <taxon>Gammaproteobacteria</taxon>
        <taxon>Lysobacterales</taxon>
        <taxon>Lysobacteraceae</taxon>
        <taxon>Thermomonas</taxon>
    </lineage>
</organism>
<evidence type="ECO:0000313" key="2">
    <source>
        <dbReference type="EMBL" id="MBZ4187064.1"/>
    </source>
</evidence>
<comment type="caution">
    <text evidence="1">The sequence shown here is derived from an EMBL/GenBank/DDBJ whole genome shotgun (WGS) entry which is preliminary data.</text>
</comment>
<evidence type="ECO:0008006" key="4">
    <source>
        <dbReference type="Google" id="ProtNLM"/>
    </source>
</evidence>
<evidence type="ECO:0000313" key="1">
    <source>
        <dbReference type="EMBL" id="MBZ4187059.1"/>
    </source>
</evidence>
<protein>
    <recommendedName>
        <fullName evidence="4">Sel1 repeat family protein</fullName>
    </recommendedName>
</protein>
<evidence type="ECO:0000313" key="3">
    <source>
        <dbReference type="Proteomes" id="UP001430290"/>
    </source>
</evidence>
<dbReference type="Proteomes" id="UP001430290">
    <property type="component" value="Unassembled WGS sequence"/>
</dbReference>
<dbReference type="EMBL" id="JAIQDJ010000010">
    <property type="protein sequence ID" value="MBZ4187064.1"/>
    <property type="molecule type" value="Genomic_DNA"/>
</dbReference>
<reference evidence="1" key="1">
    <citation type="submission" date="2021-09" db="EMBL/GenBank/DDBJ databases">
        <authorList>
            <person name="Wu T."/>
            <person name="Guo S.Z."/>
        </authorList>
    </citation>
    <scope>NUCLEOTIDE SEQUENCE</scope>
    <source>
        <strain evidence="1">RSS-23</strain>
    </source>
</reference>
<dbReference type="Gene3D" id="1.25.40.10">
    <property type="entry name" value="Tetratricopeptide repeat domain"/>
    <property type="match status" value="1"/>
</dbReference>
<accession>A0ABS7TGR2</accession>